<gene>
    <name evidence="1" type="ORF">QNA08_00515</name>
</gene>
<dbReference type="EMBL" id="JASJEV010000001">
    <property type="protein sequence ID" value="MDJ1156732.1"/>
    <property type="molecule type" value="Genomic_DNA"/>
</dbReference>
<dbReference type="Proteomes" id="UP001321492">
    <property type="component" value="Unassembled WGS sequence"/>
</dbReference>
<reference evidence="1 2" key="1">
    <citation type="submission" date="2023-05" db="EMBL/GenBank/DDBJ databases">
        <title>Chelatococcus sp. nov., a moderately thermophilic bacterium isolated from hot spring microbial mat.</title>
        <authorList>
            <person name="Hu C.-J."/>
            <person name="Li W.-J."/>
        </authorList>
    </citation>
    <scope>NUCLEOTIDE SEQUENCE [LARGE SCALE GENOMIC DNA]</scope>
    <source>
        <strain evidence="1 2">SYSU G07232</strain>
    </source>
</reference>
<evidence type="ECO:0000313" key="1">
    <source>
        <dbReference type="EMBL" id="MDJ1156732.1"/>
    </source>
</evidence>
<comment type="caution">
    <text evidence="1">The sequence shown here is derived from an EMBL/GenBank/DDBJ whole genome shotgun (WGS) entry which is preliminary data.</text>
</comment>
<name>A0ABT7ABI2_9HYPH</name>
<protein>
    <submittedName>
        <fullName evidence="1">Uncharacterized protein</fullName>
    </submittedName>
</protein>
<organism evidence="1 2">
    <name type="scientific">Chelatococcus albus</name>
    <dbReference type="NCBI Taxonomy" id="3047466"/>
    <lineage>
        <taxon>Bacteria</taxon>
        <taxon>Pseudomonadati</taxon>
        <taxon>Pseudomonadota</taxon>
        <taxon>Alphaproteobacteria</taxon>
        <taxon>Hyphomicrobiales</taxon>
        <taxon>Chelatococcaceae</taxon>
        <taxon>Chelatococcus</taxon>
    </lineage>
</organism>
<sequence length="71" mass="7715">MFPRSVVFEVQSAHLMQAARSAGEAIAWVPPAQPEPMDAHEAIGAAAGLPATLVDRMRHWLARLHAFSIAR</sequence>
<accession>A0ABT7ABI2</accession>
<proteinExistence type="predicted"/>
<dbReference type="RefSeq" id="WP_283738734.1">
    <property type="nucleotide sequence ID" value="NZ_JASJEV010000001.1"/>
</dbReference>
<keyword evidence="2" id="KW-1185">Reference proteome</keyword>
<evidence type="ECO:0000313" key="2">
    <source>
        <dbReference type="Proteomes" id="UP001321492"/>
    </source>
</evidence>